<accession>A0A7S0CTY0</accession>
<sequence length="300" mass="34489">MGSKSSKVSRQKALDEFWRRVRSRELERAVKWIDDHNIDLYDEVDSEREWDAVQWGAYLGDHNFLTAMLDIYQLRCDTHIPDTKIEKFGVSRGATPLHLAAERGNARSIEVLIKKGNADPNPINTHGYSPLHTAALKQRHKSVISLLKCKADVNSSLKYTNNNPNQRLTFTRGSTALHLAIKLNLKRITRILLIYGGDGKYEDDQGLTPDQAAEIGPRSFWDYYSREKEIIEMKVAFLMATDRDVGRYSPVRQLMHNQRFDPQIFRCIFSYVPTSVDIYNHTRPKGGRGRQVGSTLGYRY</sequence>
<feature type="repeat" description="ANK" evidence="3">
    <location>
        <begin position="172"/>
        <end position="204"/>
    </location>
</feature>
<name>A0A7S0CTY0_9EUKA</name>
<dbReference type="PROSITE" id="PS50297">
    <property type="entry name" value="ANK_REP_REGION"/>
    <property type="match status" value="3"/>
</dbReference>
<feature type="repeat" description="ANK" evidence="3">
    <location>
        <begin position="126"/>
        <end position="158"/>
    </location>
</feature>
<dbReference type="EMBL" id="HBEM01004149">
    <property type="protein sequence ID" value="CAD8434095.1"/>
    <property type="molecule type" value="Transcribed_RNA"/>
</dbReference>
<evidence type="ECO:0000313" key="4">
    <source>
        <dbReference type="EMBL" id="CAD8434095.1"/>
    </source>
</evidence>
<dbReference type="PROSITE" id="PS50088">
    <property type="entry name" value="ANK_REPEAT"/>
    <property type="match status" value="3"/>
</dbReference>
<dbReference type="AlphaFoldDB" id="A0A7S0CTY0"/>
<organism evidence="4">
    <name type="scientific">Amorphochlora amoebiformis</name>
    <dbReference type="NCBI Taxonomy" id="1561963"/>
    <lineage>
        <taxon>Eukaryota</taxon>
        <taxon>Sar</taxon>
        <taxon>Rhizaria</taxon>
        <taxon>Cercozoa</taxon>
        <taxon>Chlorarachniophyceae</taxon>
        <taxon>Amorphochlora</taxon>
    </lineage>
</organism>
<dbReference type="PANTHER" id="PTHR24171">
    <property type="entry name" value="ANKYRIN REPEAT DOMAIN-CONTAINING PROTEIN 39-RELATED"/>
    <property type="match status" value="1"/>
</dbReference>
<evidence type="ECO:0000256" key="2">
    <source>
        <dbReference type="ARBA" id="ARBA00023043"/>
    </source>
</evidence>
<gene>
    <name evidence="4" type="ORF">LAMO00422_LOCUS2910</name>
</gene>
<dbReference type="SUPFAM" id="SSF48403">
    <property type="entry name" value="Ankyrin repeat"/>
    <property type="match status" value="1"/>
</dbReference>
<keyword evidence="2 3" id="KW-0040">ANK repeat</keyword>
<protein>
    <submittedName>
        <fullName evidence="4">Uncharacterized protein</fullName>
    </submittedName>
</protein>
<reference evidence="4" key="1">
    <citation type="submission" date="2021-01" db="EMBL/GenBank/DDBJ databases">
        <authorList>
            <person name="Corre E."/>
            <person name="Pelletier E."/>
            <person name="Niang G."/>
            <person name="Scheremetjew M."/>
            <person name="Finn R."/>
            <person name="Kale V."/>
            <person name="Holt S."/>
            <person name="Cochrane G."/>
            <person name="Meng A."/>
            <person name="Brown T."/>
            <person name="Cohen L."/>
        </authorList>
    </citation>
    <scope>NUCLEOTIDE SEQUENCE</scope>
    <source>
        <strain evidence="4">CCMP2058</strain>
    </source>
</reference>
<dbReference type="InterPro" id="IPR002110">
    <property type="entry name" value="Ankyrin_rpt"/>
</dbReference>
<keyword evidence="1" id="KW-0677">Repeat</keyword>
<dbReference type="Pfam" id="PF12796">
    <property type="entry name" value="Ank_2"/>
    <property type="match status" value="1"/>
</dbReference>
<proteinExistence type="predicted"/>
<evidence type="ECO:0000256" key="3">
    <source>
        <dbReference type="PROSITE-ProRule" id="PRU00023"/>
    </source>
</evidence>
<dbReference type="InterPro" id="IPR036770">
    <property type="entry name" value="Ankyrin_rpt-contain_sf"/>
</dbReference>
<dbReference type="Gene3D" id="1.25.40.20">
    <property type="entry name" value="Ankyrin repeat-containing domain"/>
    <property type="match status" value="1"/>
</dbReference>
<feature type="repeat" description="ANK" evidence="3">
    <location>
        <begin position="92"/>
        <end position="116"/>
    </location>
</feature>
<evidence type="ECO:0000256" key="1">
    <source>
        <dbReference type="ARBA" id="ARBA00022737"/>
    </source>
</evidence>
<dbReference type="SMART" id="SM00248">
    <property type="entry name" value="ANK"/>
    <property type="match status" value="3"/>
</dbReference>